<proteinExistence type="predicted"/>
<gene>
    <name evidence="1" type="ORF">CEXT_219561</name>
</gene>
<dbReference type="AlphaFoldDB" id="A0AAV4MIM8"/>
<keyword evidence="2" id="KW-1185">Reference proteome</keyword>
<sequence length="172" mass="19743">MSIVNLIDRLISPVTFPYQLRVGDIDFGKLGFFYPNWLNTCRKHAKALLLEISSKWKPILCGHLQPFAAYFHSNQPLMDFKGENYDLRSFIYSEKSPLKNSWRGISADGRLRCARIRQISIPAALSSTPEKFFLSRIPREEFPHSYSAGGSLHCARSSFEETAWPYMFQSIG</sequence>
<evidence type="ECO:0000313" key="1">
    <source>
        <dbReference type="EMBL" id="GIX72241.1"/>
    </source>
</evidence>
<organism evidence="1 2">
    <name type="scientific">Caerostris extrusa</name>
    <name type="common">Bark spider</name>
    <name type="synonym">Caerostris bankana</name>
    <dbReference type="NCBI Taxonomy" id="172846"/>
    <lineage>
        <taxon>Eukaryota</taxon>
        <taxon>Metazoa</taxon>
        <taxon>Ecdysozoa</taxon>
        <taxon>Arthropoda</taxon>
        <taxon>Chelicerata</taxon>
        <taxon>Arachnida</taxon>
        <taxon>Araneae</taxon>
        <taxon>Araneomorphae</taxon>
        <taxon>Entelegynae</taxon>
        <taxon>Araneoidea</taxon>
        <taxon>Araneidae</taxon>
        <taxon>Caerostris</taxon>
    </lineage>
</organism>
<dbReference type="EMBL" id="BPLR01002293">
    <property type="protein sequence ID" value="GIX72241.1"/>
    <property type="molecule type" value="Genomic_DNA"/>
</dbReference>
<evidence type="ECO:0000313" key="2">
    <source>
        <dbReference type="Proteomes" id="UP001054945"/>
    </source>
</evidence>
<reference evidence="1 2" key="1">
    <citation type="submission" date="2021-06" db="EMBL/GenBank/DDBJ databases">
        <title>Caerostris extrusa draft genome.</title>
        <authorList>
            <person name="Kono N."/>
            <person name="Arakawa K."/>
        </authorList>
    </citation>
    <scope>NUCLEOTIDE SEQUENCE [LARGE SCALE GENOMIC DNA]</scope>
</reference>
<dbReference type="Proteomes" id="UP001054945">
    <property type="component" value="Unassembled WGS sequence"/>
</dbReference>
<protein>
    <submittedName>
        <fullName evidence="1">Uncharacterized protein</fullName>
    </submittedName>
</protein>
<name>A0AAV4MIM8_CAEEX</name>
<comment type="caution">
    <text evidence="1">The sequence shown here is derived from an EMBL/GenBank/DDBJ whole genome shotgun (WGS) entry which is preliminary data.</text>
</comment>
<accession>A0AAV4MIM8</accession>